<feature type="non-terminal residue" evidence="2">
    <location>
        <position position="227"/>
    </location>
</feature>
<feature type="compositionally biased region" description="Basic residues" evidence="1">
    <location>
        <begin position="62"/>
        <end position="71"/>
    </location>
</feature>
<dbReference type="Proteomes" id="UP000807469">
    <property type="component" value="Unassembled WGS sequence"/>
</dbReference>
<organism evidence="2 3">
    <name type="scientific">Pholiota conissans</name>
    <dbReference type="NCBI Taxonomy" id="109636"/>
    <lineage>
        <taxon>Eukaryota</taxon>
        <taxon>Fungi</taxon>
        <taxon>Dikarya</taxon>
        <taxon>Basidiomycota</taxon>
        <taxon>Agaricomycotina</taxon>
        <taxon>Agaricomycetes</taxon>
        <taxon>Agaricomycetidae</taxon>
        <taxon>Agaricales</taxon>
        <taxon>Agaricineae</taxon>
        <taxon>Strophariaceae</taxon>
        <taxon>Pholiota</taxon>
    </lineage>
</organism>
<dbReference type="EMBL" id="MU155812">
    <property type="protein sequence ID" value="KAF9470906.1"/>
    <property type="molecule type" value="Genomic_DNA"/>
</dbReference>
<evidence type="ECO:0000256" key="1">
    <source>
        <dbReference type="SAM" id="MobiDB-lite"/>
    </source>
</evidence>
<feature type="compositionally biased region" description="Low complexity" evidence="1">
    <location>
        <begin position="30"/>
        <end position="39"/>
    </location>
</feature>
<keyword evidence="3" id="KW-1185">Reference proteome</keyword>
<evidence type="ECO:0008006" key="4">
    <source>
        <dbReference type="Google" id="ProtNLM"/>
    </source>
</evidence>
<dbReference type="OrthoDB" id="3205788at2759"/>
<evidence type="ECO:0000313" key="2">
    <source>
        <dbReference type="EMBL" id="KAF9470906.1"/>
    </source>
</evidence>
<name>A0A9P5YLB3_9AGAR</name>
<comment type="caution">
    <text evidence="2">The sequence shown here is derived from an EMBL/GenBank/DDBJ whole genome shotgun (WGS) entry which is preliminary data.</text>
</comment>
<sequence length="227" mass="26397">MQIPADSFLGRTLGNINRLRTRRRHKGDSDPSSSSSDDGSGSDDPRRSNRNSEPAPNGQQSRSRHRGHGKTLIKPIAPKPYDGSPDARAFTRFVTEGTAYVLDGNVKKNRRVFVLSYYLTGRAYDFYTQKIAMSFDTVELQEFFDKLFDYCFPINYRTEVRKKLERTYQNNRPVMAYVHEIEELFNLLGTIDERQRVEKLWDGLKPSIQGRLYRDHLHPDRSSWDDI</sequence>
<accession>A0A9P5YLB3</accession>
<feature type="region of interest" description="Disordered" evidence="1">
    <location>
        <begin position="1"/>
        <end position="83"/>
    </location>
</feature>
<protein>
    <recommendedName>
        <fullName evidence="4">Retrotransposon gag domain-containing protein</fullName>
    </recommendedName>
</protein>
<gene>
    <name evidence="2" type="ORF">BDN70DRAFT_820718</name>
</gene>
<dbReference type="AlphaFoldDB" id="A0A9P5YLB3"/>
<reference evidence="2" key="1">
    <citation type="submission" date="2020-11" db="EMBL/GenBank/DDBJ databases">
        <authorList>
            <consortium name="DOE Joint Genome Institute"/>
            <person name="Ahrendt S."/>
            <person name="Riley R."/>
            <person name="Andreopoulos W."/>
            <person name="Labutti K."/>
            <person name="Pangilinan J."/>
            <person name="Ruiz-Duenas F.J."/>
            <person name="Barrasa J.M."/>
            <person name="Sanchez-Garcia M."/>
            <person name="Camarero S."/>
            <person name="Miyauchi S."/>
            <person name="Serrano A."/>
            <person name="Linde D."/>
            <person name="Babiker R."/>
            <person name="Drula E."/>
            <person name="Ayuso-Fernandez I."/>
            <person name="Pacheco R."/>
            <person name="Padilla G."/>
            <person name="Ferreira P."/>
            <person name="Barriuso J."/>
            <person name="Kellner H."/>
            <person name="Castanera R."/>
            <person name="Alfaro M."/>
            <person name="Ramirez L."/>
            <person name="Pisabarro A.G."/>
            <person name="Kuo A."/>
            <person name="Tritt A."/>
            <person name="Lipzen A."/>
            <person name="He G."/>
            <person name="Yan M."/>
            <person name="Ng V."/>
            <person name="Cullen D."/>
            <person name="Martin F."/>
            <person name="Rosso M.-N."/>
            <person name="Henrissat B."/>
            <person name="Hibbett D."/>
            <person name="Martinez A.T."/>
            <person name="Grigoriev I.V."/>
        </authorList>
    </citation>
    <scope>NUCLEOTIDE SEQUENCE</scope>
    <source>
        <strain evidence="2">CIRM-BRFM 674</strain>
    </source>
</reference>
<evidence type="ECO:0000313" key="3">
    <source>
        <dbReference type="Proteomes" id="UP000807469"/>
    </source>
</evidence>
<proteinExistence type="predicted"/>